<dbReference type="Proteomes" id="UP000597444">
    <property type="component" value="Unassembled WGS sequence"/>
</dbReference>
<reference evidence="1" key="1">
    <citation type="submission" date="2020-10" db="EMBL/GenBank/DDBJ databases">
        <title>Taxonomic study of unclassified bacteria belonging to the class Ktedonobacteria.</title>
        <authorList>
            <person name="Yabe S."/>
            <person name="Wang C.M."/>
            <person name="Zheng Y."/>
            <person name="Sakai Y."/>
            <person name="Cavaletti L."/>
            <person name="Monciardini P."/>
            <person name="Donadio S."/>
        </authorList>
    </citation>
    <scope>NUCLEOTIDE SEQUENCE</scope>
    <source>
        <strain evidence="1">ID150040</strain>
    </source>
</reference>
<name>A0A8J3N6Y8_9CHLR</name>
<organism evidence="1 2">
    <name type="scientific">Reticulibacter mediterranei</name>
    <dbReference type="NCBI Taxonomy" id="2778369"/>
    <lineage>
        <taxon>Bacteria</taxon>
        <taxon>Bacillati</taxon>
        <taxon>Chloroflexota</taxon>
        <taxon>Ktedonobacteria</taxon>
        <taxon>Ktedonobacterales</taxon>
        <taxon>Reticulibacteraceae</taxon>
        <taxon>Reticulibacter</taxon>
    </lineage>
</organism>
<protein>
    <recommendedName>
        <fullName evidence="3">MACPF domain-containing protein</fullName>
    </recommendedName>
</protein>
<keyword evidence="2" id="KW-1185">Reference proteome</keyword>
<proteinExistence type="predicted"/>
<dbReference type="EMBL" id="BNJK01000002">
    <property type="protein sequence ID" value="GHO98063.1"/>
    <property type="molecule type" value="Genomic_DNA"/>
</dbReference>
<sequence length="575" mass="63901">MSIAIKDKIVGNAATDLDQAITGIQWGKGYGFGKGINAVTGGLSGNALQPFTPKPQTVKSSEEHYRFIQNESDLDREIEASASGKYNIAGAEVTASTEYLSTIKFSELSVTLIAKYKSQYAGYDEGGNYQLTEQAKKLIGNPQEFRRVYGDYFIAGAQRGSLFIAVYVCQATSVESMDKFKAAFKGEAPEIFSAEGSTSFMQAASQNNINLSFDLTMIGYKGTSPIGPWNPEKINEALDWFKQNEKGTYLEALLQHYSTIDTSYPRIIDIAPSVFIDLHLLYTDYWDIIALYGSCPKYYQNQYSKNYQELISSVQANESALATDADLRIQLQEKANYLLALLGAVNARQDFYFKVKNAIGNEPKEGIGTAETGGVHSWLYGYNTYPLSSDVVISSSDMKVARIGTGAGYWEYTFQFGPDNKYLVVGWEVIAYWTDGTDGEWWKSVPQILLTSQAAVHVKSRWGRGFDWGLRVYYVDAKDYQFEPSSNEGDSPTEGDVRITRITASEGIKGLDYATAAEGVYRQNAGLEQVSMSNPHILRTLTEGKRYDIIADQFNKSKSLIYNGDIDGTLWFVSK</sequence>
<accession>A0A8J3N6Y8</accession>
<evidence type="ECO:0000313" key="2">
    <source>
        <dbReference type="Proteomes" id="UP000597444"/>
    </source>
</evidence>
<evidence type="ECO:0008006" key="3">
    <source>
        <dbReference type="Google" id="ProtNLM"/>
    </source>
</evidence>
<dbReference type="RefSeq" id="WP_220208830.1">
    <property type="nucleotide sequence ID" value="NZ_BNJK01000002.1"/>
</dbReference>
<comment type="caution">
    <text evidence="1">The sequence shown here is derived from an EMBL/GenBank/DDBJ whole genome shotgun (WGS) entry which is preliminary data.</text>
</comment>
<evidence type="ECO:0000313" key="1">
    <source>
        <dbReference type="EMBL" id="GHO98063.1"/>
    </source>
</evidence>
<dbReference type="AlphaFoldDB" id="A0A8J3N6Y8"/>
<gene>
    <name evidence="1" type="ORF">KSF_081110</name>
</gene>